<feature type="compositionally biased region" description="Acidic residues" evidence="1">
    <location>
        <begin position="108"/>
        <end position="120"/>
    </location>
</feature>
<sequence length="154" mass="16885">LSPADDVFATKEQPLPAAVSPTAESPGYIVDSEPEMDLEEEDRDDEKSEGDSIDYLTSRGDDDANDLLENDADDEDEEESSDSEEEEEEHLASTVPAPALHNSISAFEDSDQTEPFEEGETAATPPLSAYRVTARISVRPHIPMPFPSESEVER</sequence>
<evidence type="ECO:0000313" key="2">
    <source>
        <dbReference type="EMBL" id="GFD40743.1"/>
    </source>
</evidence>
<proteinExistence type="predicted"/>
<comment type="caution">
    <text evidence="2">The sequence shown here is derived from an EMBL/GenBank/DDBJ whole genome shotgun (WGS) entry which is preliminary data.</text>
</comment>
<feature type="compositionally biased region" description="Acidic residues" evidence="1">
    <location>
        <begin position="32"/>
        <end position="44"/>
    </location>
</feature>
<accession>A0A699W220</accession>
<dbReference type="EMBL" id="BKCJ011538868">
    <property type="protein sequence ID" value="GFD40743.1"/>
    <property type="molecule type" value="Genomic_DNA"/>
</dbReference>
<organism evidence="2">
    <name type="scientific">Tanacetum cinerariifolium</name>
    <name type="common">Dalmatian daisy</name>
    <name type="synonym">Chrysanthemum cinerariifolium</name>
    <dbReference type="NCBI Taxonomy" id="118510"/>
    <lineage>
        <taxon>Eukaryota</taxon>
        <taxon>Viridiplantae</taxon>
        <taxon>Streptophyta</taxon>
        <taxon>Embryophyta</taxon>
        <taxon>Tracheophyta</taxon>
        <taxon>Spermatophyta</taxon>
        <taxon>Magnoliopsida</taxon>
        <taxon>eudicotyledons</taxon>
        <taxon>Gunneridae</taxon>
        <taxon>Pentapetalae</taxon>
        <taxon>asterids</taxon>
        <taxon>campanulids</taxon>
        <taxon>Asterales</taxon>
        <taxon>Asteraceae</taxon>
        <taxon>Asteroideae</taxon>
        <taxon>Anthemideae</taxon>
        <taxon>Anthemidinae</taxon>
        <taxon>Tanacetum</taxon>
    </lineage>
</organism>
<name>A0A699W220_TANCI</name>
<feature type="non-terminal residue" evidence="2">
    <location>
        <position position="154"/>
    </location>
</feature>
<evidence type="ECO:0000256" key="1">
    <source>
        <dbReference type="SAM" id="MobiDB-lite"/>
    </source>
</evidence>
<feature type="region of interest" description="Disordered" evidence="1">
    <location>
        <begin position="1"/>
        <end position="128"/>
    </location>
</feature>
<gene>
    <name evidence="2" type="ORF">Tci_912712</name>
</gene>
<feature type="non-terminal residue" evidence="2">
    <location>
        <position position="1"/>
    </location>
</feature>
<feature type="compositionally biased region" description="Acidic residues" evidence="1">
    <location>
        <begin position="63"/>
        <end position="89"/>
    </location>
</feature>
<dbReference type="AlphaFoldDB" id="A0A699W220"/>
<protein>
    <submittedName>
        <fullName evidence="2">Uncharacterized protein</fullName>
    </submittedName>
</protein>
<reference evidence="2" key="1">
    <citation type="journal article" date="2019" name="Sci. Rep.">
        <title>Draft genome of Tanacetum cinerariifolium, the natural source of mosquito coil.</title>
        <authorList>
            <person name="Yamashiro T."/>
            <person name="Shiraishi A."/>
            <person name="Satake H."/>
            <person name="Nakayama K."/>
        </authorList>
    </citation>
    <scope>NUCLEOTIDE SEQUENCE</scope>
</reference>